<evidence type="ECO:0000256" key="1">
    <source>
        <dbReference type="SAM" id="Phobius"/>
    </source>
</evidence>
<dbReference type="EMBL" id="AYZQ01000002">
    <property type="protein sequence ID" value="KRM71880.1"/>
    <property type="molecule type" value="Genomic_DNA"/>
</dbReference>
<keyword evidence="1" id="KW-0472">Membrane</keyword>
<accession>A0A0R2AWU5</accession>
<sequence length="168" mass="18859">MKRYSIWLGAIAVILVAFFWRYTAVNQGVVDPVREVIVPKQKQISAHNVQFEVLQIAKATHGSVTNVDVSLSLTQTGPASYSLIKGNRSFIENMWLNIPYVSRSSLDYMSNADGSRVRSSDIFNQKKTFALTLHFSTDTKNVQAANFSPRFSFLVPDGQTFTKYSVLI</sequence>
<keyword evidence="1" id="KW-1133">Transmembrane helix</keyword>
<dbReference type="RefSeq" id="WP_057894161.1">
    <property type="nucleotide sequence ID" value="NZ_AYZQ01000002.1"/>
</dbReference>
<evidence type="ECO:0008006" key="4">
    <source>
        <dbReference type="Google" id="ProtNLM"/>
    </source>
</evidence>
<keyword evidence="1" id="KW-0812">Transmembrane</keyword>
<keyword evidence="3" id="KW-1185">Reference proteome</keyword>
<name>A0A0R2AWU5_9LACO</name>
<organism evidence="2 3">
    <name type="scientific">Lacticaseibacillus brantae DSM 23927</name>
    <dbReference type="NCBI Taxonomy" id="1423727"/>
    <lineage>
        <taxon>Bacteria</taxon>
        <taxon>Bacillati</taxon>
        <taxon>Bacillota</taxon>
        <taxon>Bacilli</taxon>
        <taxon>Lactobacillales</taxon>
        <taxon>Lactobacillaceae</taxon>
        <taxon>Lacticaseibacillus</taxon>
    </lineage>
</organism>
<dbReference type="STRING" id="1423727.FC34_GL000856"/>
<dbReference type="Proteomes" id="UP000051672">
    <property type="component" value="Unassembled WGS sequence"/>
</dbReference>
<evidence type="ECO:0000313" key="3">
    <source>
        <dbReference type="Proteomes" id="UP000051672"/>
    </source>
</evidence>
<evidence type="ECO:0000313" key="2">
    <source>
        <dbReference type="EMBL" id="KRM71880.1"/>
    </source>
</evidence>
<feature type="transmembrane region" description="Helical" evidence="1">
    <location>
        <begin position="6"/>
        <end position="24"/>
    </location>
</feature>
<dbReference type="OrthoDB" id="2313159at2"/>
<proteinExistence type="predicted"/>
<comment type="caution">
    <text evidence="2">The sequence shown here is derived from an EMBL/GenBank/DDBJ whole genome shotgun (WGS) entry which is preliminary data.</text>
</comment>
<gene>
    <name evidence="2" type="ORF">FC34_GL000856</name>
</gene>
<dbReference type="PATRIC" id="fig|1423727.3.peg.863"/>
<dbReference type="AlphaFoldDB" id="A0A0R2AWU5"/>
<reference evidence="2 3" key="1">
    <citation type="journal article" date="2015" name="Genome Announc.">
        <title>Expanding the biotechnology potential of lactobacilli through comparative genomics of 213 strains and associated genera.</title>
        <authorList>
            <person name="Sun Z."/>
            <person name="Harris H.M."/>
            <person name="McCann A."/>
            <person name="Guo C."/>
            <person name="Argimon S."/>
            <person name="Zhang W."/>
            <person name="Yang X."/>
            <person name="Jeffery I.B."/>
            <person name="Cooney J.C."/>
            <person name="Kagawa T.F."/>
            <person name="Liu W."/>
            <person name="Song Y."/>
            <person name="Salvetti E."/>
            <person name="Wrobel A."/>
            <person name="Rasinkangas P."/>
            <person name="Parkhill J."/>
            <person name="Rea M.C."/>
            <person name="O'Sullivan O."/>
            <person name="Ritari J."/>
            <person name="Douillard F.P."/>
            <person name="Paul Ross R."/>
            <person name="Yang R."/>
            <person name="Briner A.E."/>
            <person name="Felis G.E."/>
            <person name="de Vos W.M."/>
            <person name="Barrangou R."/>
            <person name="Klaenhammer T.R."/>
            <person name="Caufield P.W."/>
            <person name="Cui Y."/>
            <person name="Zhang H."/>
            <person name="O'Toole P.W."/>
        </authorList>
    </citation>
    <scope>NUCLEOTIDE SEQUENCE [LARGE SCALE GENOMIC DNA]</scope>
    <source>
        <strain evidence="2 3">DSM 23927</strain>
    </source>
</reference>
<protein>
    <recommendedName>
        <fullName evidence="4">DUF4352 domain-containing protein</fullName>
    </recommendedName>
</protein>